<keyword evidence="2" id="KW-1185">Reference proteome</keyword>
<protein>
    <submittedName>
        <fullName evidence="1">Uncharacterized protein</fullName>
    </submittedName>
</protein>
<proteinExistence type="predicted"/>
<accession>A0ABS2KER1</accession>
<dbReference type="EMBL" id="JADIKF010000038">
    <property type="protein sequence ID" value="MBM7129403.1"/>
    <property type="molecule type" value="Genomic_DNA"/>
</dbReference>
<dbReference type="RefSeq" id="WP_204631031.1">
    <property type="nucleotide sequence ID" value="NZ_BSOC01000003.1"/>
</dbReference>
<sequence length="75" mass="8331">MAEAIVGPYHVGSLGSCTDQNRGWKGEYVIRLGEELIHRETVQTYFTGLIEASHHALEIGKQHAQRLIDEAEAKA</sequence>
<name>A0ABS2KER1_9GAMM</name>
<gene>
    <name evidence="1" type="ORF">ISS99_07690</name>
</gene>
<reference evidence="1" key="1">
    <citation type="submission" date="2020-10" db="EMBL/GenBank/DDBJ databases">
        <title>Phylogeny of dyella-like bacteria.</title>
        <authorList>
            <person name="Fu J."/>
        </authorList>
    </citation>
    <scope>NUCLEOTIDE SEQUENCE</scope>
    <source>
        <strain evidence="1">DHON07</strain>
    </source>
</reference>
<evidence type="ECO:0000313" key="2">
    <source>
        <dbReference type="Proteomes" id="UP001430193"/>
    </source>
</evidence>
<dbReference type="Proteomes" id="UP001430193">
    <property type="component" value="Unassembled WGS sequence"/>
</dbReference>
<organism evidence="1 2">
    <name type="scientific">Dyella mobilis</name>
    <dbReference type="NCBI Taxonomy" id="1849582"/>
    <lineage>
        <taxon>Bacteria</taxon>
        <taxon>Pseudomonadati</taxon>
        <taxon>Pseudomonadota</taxon>
        <taxon>Gammaproteobacteria</taxon>
        <taxon>Lysobacterales</taxon>
        <taxon>Rhodanobacteraceae</taxon>
        <taxon>Dyella</taxon>
    </lineage>
</organism>
<evidence type="ECO:0000313" key="1">
    <source>
        <dbReference type="EMBL" id="MBM7129403.1"/>
    </source>
</evidence>
<comment type="caution">
    <text evidence="1">The sequence shown here is derived from an EMBL/GenBank/DDBJ whole genome shotgun (WGS) entry which is preliminary data.</text>
</comment>